<evidence type="ECO:0000313" key="2">
    <source>
        <dbReference type="Proteomes" id="UP000799754"/>
    </source>
</evidence>
<accession>A0ACB6SA71</accession>
<protein>
    <submittedName>
        <fullName evidence="1">Uncharacterized protein</fullName>
    </submittedName>
</protein>
<evidence type="ECO:0000313" key="1">
    <source>
        <dbReference type="EMBL" id="KAF2631191.1"/>
    </source>
</evidence>
<gene>
    <name evidence="1" type="ORF">BU25DRAFT_225835</name>
</gene>
<name>A0ACB6SA71_9PLEO</name>
<dbReference type="EMBL" id="MU006705">
    <property type="protein sequence ID" value="KAF2631191.1"/>
    <property type="molecule type" value="Genomic_DNA"/>
</dbReference>
<keyword evidence="2" id="KW-1185">Reference proteome</keyword>
<comment type="caution">
    <text evidence="1">The sequence shown here is derived from an EMBL/GenBank/DDBJ whole genome shotgun (WGS) entry which is preliminary data.</text>
</comment>
<dbReference type="Proteomes" id="UP000799754">
    <property type="component" value="Unassembled WGS sequence"/>
</dbReference>
<sequence>MGVVINQEPAALPAADLSLFHTTDELLSNSPVLIFYGPTSTSAQTTNSRIQTHVFTTAGLSSYARLIISPTASFYNAVSCLPREEQGDEICRGLAFSLYKYFVELPAEVKNAWERRYSTRANMHMAPALFTEQHAAIVAAKMVKVENVEEVIVDVRHALGEQTLSWVDMDVVLPRGSIHKVDTRESAQFDEPEDDALEQQYGSYAPVIRLFGESTFLPTSRLRRAPSKANQLSRSQSFSRKQKESLRREMCELLDTEESYVSKVHDLVNNVAVEFRDKAKHRSSSSTSPNEQTLQGLFPPSLDKILEVNSNFLEELRVILEETENGAIQDIEESTDDVFIAPLRGQKDPPDVTGAARVAKALVAWFPKFGDCYTDYMVAHGDFSQLLKAFTKEPASSFSKRVYETGEQRLTSLLIEPVQRLPRYSLYIDQIVKQLPVRHPAIKTFLKARDIISEICSREGSTAQQMKVSDRLRKTVQQWPSSFRPQGRLITAIDVVELAPPYHGELSGPATSPGIFVLFSDFLVILHKPSDCRVTARSLMADLDSPRLNESSDDSELVYHQHLRLCDVFASEHAESSIVQLLSPSPRTIQMGRPLTPDRQNIGIRMYYVQGAYEGRAQRVIEDITKARIEGRFAEAERESYKWEVRSRPGDLSLFSSITEETGGAPPEGRKEPAKIQILVEAPKFSQPIEVGYDGIEVVVKITILDNGFYLMDISGPNGYLARDKLTKVEFLPVLTKRLANYFQQRNNIKNPVLSEAYLYQNQLILQSLNLRLTDVEEWREMKSRPASPVKMLSNIFGASVSRDGGGRKLQRNVHTLGDIPRMAPPLQLVPTRTQSRDGPSSRPTSSRSAVFDELQPVDSLSKLEDSLANITMALSARKGNIVGRSVRARVVADELVVNELYNSLLESPSNLDLASQSSVDVLFAVFDKFLNVAWKERMGPVLSHATFVSLQMRSDSMYPGEFEEYFRATFNNLAPQNQRATRVIIQLLAELLDGTSNDGDRGILTAAFAEMMVPAGNANDFISLVDRLVQDIDALFPAETPGTATPNYGSMDAKGRHNAGGSINSNTSLRRRFGFGNLSRENSKSENESKVSSLWRSLSKNSHSQENFSASVSKAGTQSVGRSNSIDAGRHSPKRPSSRDRPTVLGAFQYESGSQTNRSFLGTIGEVPPSKLAVPTQPRKKRRSSLSDLKELQFADNAPAWSSQTPRRPDSTLPKNRETRETRDTRETRGSISPPRTPLRTTVSSHKHTSSIPAPMRLGSPMRKENEPAPPLARRGSVQPESRPVQAFTRRGSVQPTPAPATPRRESKDEITIKSFAQSTSTHSRRRNESITSIPTLRPMSGSIAGLSERPGSGNPVRLPPSTPRSPIKAVAPSASVNGSVTGTGSTGTPRRLRMQSPQKLRERLQTQQKDIESASHDLQTVLNDIGNELNAKSTPRLHPQTSAPSLGSGTPAKAQSMTLEARIAALEKQAKATLEALSTRAATISSDVTTSLQVSEARVKQLDQLYRDSNAENEALYARFNEELEKVTSSARRGKIGEEVDRRLRASEEEAARLRKENARLKREVAGLKAQIRE</sequence>
<organism evidence="1 2">
    <name type="scientific">Macroventuria anomochaeta</name>
    <dbReference type="NCBI Taxonomy" id="301207"/>
    <lineage>
        <taxon>Eukaryota</taxon>
        <taxon>Fungi</taxon>
        <taxon>Dikarya</taxon>
        <taxon>Ascomycota</taxon>
        <taxon>Pezizomycotina</taxon>
        <taxon>Dothideomycetes</taxon>
        <taxon>Pleosporomycetidae</taxon>
        <taxon>Pleosporales</taxon>
        <taxon>Pleosporineae</taxon>
        <taxon>Didymellaceae</taxon>
        <taxon>Macroventuria</taxon>
    </lineage>
</organism>
<reference evidence="1" key="1">
    <citation type="journal article" date="2020" name="Stud. Mycol.">
        <title>101 Dothideomycetes genomes: a test case for predicting lifestyles and emergence of pathogens.</title>
        <authorList>
            <person name="Haridas S."/>
            <person name="Albert R."/>
            <person name="Binder M."/>
            <person name="Bloem J."/>
            <person name="Labutti K."/>
            <person name="Salamov A."/>
            <person name="Andreopoulos B."/>
            <person name="Baker S."/>
            <person name="Barry K."/>
            <person name="Bills G."/>
            <person name="Bluhm B."/>
            <person name="Cannon C."/>
            <person name="Castanera R."/>
            <person name="Culley D."/>
            <person name="Daum C."/>
            <person name="Ezra D."/>
            <person name="Gonzalez J."/>
            <person name="Henrissat B."/>
            <person name="Kuo A."/>
            <person name="Liang C."/>
            <person name="Lipzen A."/>
            <person name="Lutzoni F."/>
            <person name="Magnuson J."/>
            <person name="Mondo S."/>
            <person name="Nolan M."/>
            <person name="Ohm R."/>
            <person name="Pangilinan J."/>
            <person name="Park H.-J."/>
            <person name="Ramirez L."/>
            <person name="Alfaro M."/>
            <person name="Sun H."/>
            <person name="Tritt A."/>
            <person name="Yoshinaga Y."/>
            <person name="Zwiers L.-H."/>
            <person name="Turgeon B."/>
            <person name="Goodwin S."/>
            <person name="Spatafora J."/>
            <person name="Crous P."/>
            <person name="Grigoriev I."/>
        </authorList>
    </citation>
    <scope>NUCLEOTIDE SEQUENCE</scope>
    <source>
        <strain evidence="1">CBS 525.71</strain>
    </source>
</reference>
<proteinExistence type="predicted"/>